<dbReference type="InterPro" id="IPR051048">
    <property type="entry name" value="Peptidase_S8/S53_subtilisin"/>
</dbReference>
<feature type="domain" description="Gram-positive cocci surface proteins LPxTG" evidence="14">
    <location>
        <begin position="1628"/>
        <end position="1659"/>
    </location>
</feature>
<feature type="compositionally biased region" description="Acidic residues" evidence="12">
    <location>
        <begin position="140"/>
        <end position="150"/>
    </location>
</feature>
<feature type="active site" description="Charge relay system" evidence="10 11">
    <location>
        <position position="298"/>
    </location>
</feature>
<evidence type="ECO:0000256" key="5">
    <source>
        <dbReference type="ARBA" id="ARBA00022729"/>
    </source>
</evidence>
<dbReference type="PROSITE" id="PS51892">
    <property type="entry name" value="SUBTILASE"/>
    <property type="match status" value="1"/>
</dbReference>
<dbReference type="Gene3D" id="3.50.30.30">
    <property type="match status" value="1"/>
</dbReference>
<dbReference type="InterPro" id="IPR015500">
    <property type="entry name" value="Peptidase_S8_subtilisin-rel"/>
</dbReference>
<dbReference type="PANTHER" id="PTHR43399">
    <property type="entry name" value="SUBTILISIN-RELATED"/>
    <property type="match status" value="1"/>
</dbReference>
<dbReference type="STRING" id="120956.SAMN05421791_10375"/>
<name>A0A1G7RM06_9LACT</name>
<dbReference type="Gene3D" id="3.40.50.200">
    <property type="entry name" value="Peptidase S8/S53 domain"/>
    <property type="match status" value="1"/>
</dbReference>
<evidence type="ECO:0000256" key="10">
    <source>
        <dbReference type="PIRSR" id="PIRSR615500-1"/>
    </source>
</evidence>
<protein>
    <submittedName>
        <fullName evidence="15">PA domain-containing protein</fullName>
    </submittedName>
</protein>
<feature type="compositionally biased region" description="Low complexity" evidence="12">
    <location>
        <begin position="114"/>
        <end position="132"/>
    </location>
</feature>
<dbReference type="PROSITE" id="PS50847">
    <property type="entry name" value="GRAM_POS_ANCHORING"/>
    <property type="match status" value="1"/>
</dbReference>
<keyword evidence="7 11" id="KW-0378">Hydrolase</keyword>
<dbReference type="PROSITE" id="PS00136">
    <property type="entry name" value="SUBTILASE_ASP"/>
    <property type="match status" value="1"/>
</dbReference>
<dbReference type="PRINTS" id="PR00723">
    <property type="entry name" value="SUBTILISIN"/>
</dbReference>
<feature type="compositionally biased region" description="Basic and acidic residues" evidence="12">
    <location>
        <begin position="151"/>
        <end position="160"/>
    </location>
</feature>
<dbReference type="CDD" id="cd07475">
    <property type="entry name" value="Peptidases_S8_C5a_Peptidase"/>
    <property type="match status" value="1"/>
</dbReference>
<evidence type="ECO:0000313" key="15">
    <source>
        <dbReference type="EMBL" id="SDG11239.1"/>
    </source>
</evidence>
<evidence type="ECO:0000256" key="12">
    <source>
        <dbReference type="SAM" id="MobiDB-lite"/>
    </source>
</evidence>
<evidence type="ECO:0000259" key="14">
    <source>
        <dbReference type="PROSITE" id="PS50847"/>
    </source>
</evidence>
<gene>
    <name evidence="15" type="ORF">SAMN05421791_10375</name>
</gene>
<organism evidence="15 16">
    <name type="scientific">Facklamia miroungae</name>
    <dbReference type="NCBI Taxonomy" id="120956"/>
    <lineage>
        <taxon>Bacteria</taxon>
        <taxon>Bacillati</taxon>
        <taxon>Bacillota</taxon>
        <taxon>Bacilli</taxon>
        <taxon>Lactobacillales</taxon>
        <taxon>Aerococcaceae</taxon>
        <taxon>Facklamia</taxon>
    </lineage>
</organism>
<evidence type="ECO:0000256" key="9">
    <source>
        <dbReference type="ARBA" id="ARBA00023088"/>
    </source>
</evidence>
<dbReference type="InterPro" id="IPR019931">
    <property type="entry name" value="LPXTG_anchor"/>
</dbReference>
<evidence type="ECO:0000256" key="6">
    <source>
        <dbReference type="ARBA" id="ARBA00022737"/>
    </source>
</evidence>
<dbReference type="SUPFAM" id="SSF52743">
    <property type="entry name" value="Subtilisin-like"/>
    <property type="match status" value="1"/>
</dbReference>
<dbReference type="InterPro" id="IPR036852">
    <property type="entry name" value="Peptidase_S8/S53_dom_sf"/>
</dbReference>
<dbReference type="Pfam" id="PF00746">
    <property type="entry name" value="Gram_pos_anchor"/>
    <property type="match status" value="1"/>
</dbReference>
<keyword evidence="2" id="KW-0134">Cell wall</keyword>
<reference evidence="15 16" key="1">
    <citation type="submission" date="2016-10" db="EMBL/GenBank/DDBJ databases">
        <authorList>
            <person name="de Groot N.N."/>
        </authorList>
    </citation>
    <scope>NUCLEOTIDE SEQUENCE [LARGE SCALE GENOMIC DNA]</scope>
    <source>
        <strain evidence="15 16">ATCC BAA-466</strain>
    </source>
</reference>
<dbReference type="Pfam" id="PF00082">
    <property type="entry name" value="Peptidase_S8"/>
    <property type="match status" value="1"/>
</dbReference>
<keyword evidence="9" id="KW-0572">Peptidoglycan-anchor</keyword>
<evidence type="ECO:0000313" key="16">
    <source>
        <dbReference type="Proteomes" id="UP000199708"/>
    </source>
</evidence>
<keyword evidence="16" id="KW-1185">Reference proteome</keyword>
<dbReference type="Gene3D" id="2.60.40.1710">
    <property type="entry name" value="Subtilisin-like superfamily"/>
    <property type="match status" value="1"/>
</dbReference>
<dbReference type="EMBL" id="FNCK01000003">
    <property type="protein sequence ID" value="SDG11239.1"/>
    <property type="molecule type" value="Genomic_DNA"/>
</dbReference>
<keyword evidence="5 13" id="KW-0732">Signal</keyword>
<evidence type="ECO:0000256" key="4">
    <source>
        <dbReference type="ARBA" id="ARBA00022670"/>
    </source>
</evidence>
<dbReference type="SUPFAM" id="SSF52025">
    <property type="entry name" value="PA domain"/>
    <property type="match status" value="1"/>
</dbReference>
<dbReference type="InterPro" id="IPR003137">
    <property type="entry name" value="PA_domain"/>
</dbReference>
<dbReference type="InterPro" id="IPR000209">
    <property type="entry name" value="Peptidase_S8/S53_dom"/>
</dbReference>
<accession>A0A1G7RM06</accession>
<sequence length="1659" mass="185739">MNNRLKLLSSCGLALMMLSQANQVDVQAQETKVDQTQAQTSVQAEKSLKVQEVDKTAEPIHTSEVKITEKLSETNVVTTTSEKVETNKTVETTETTETTETVETTETTERIETTEVVETAEVVETTEVNETNEASKPSEESETTVESESDETSKEKSENNTLAEEKIKIIVRTNNKAAIDRANYHNEKEYQLAVKESELEVKQTIKEITELLAGQGLALEGDQEYSASFTGFSALANQATIEHLKKMTQVLSVDISHSFKRPDAEANMNNSGPLIGMDLLSEFQSKYKGENIVVSVIDTGFDPYHRDFVLADDVEKRYDEAEMNAMIESLGLPGKWYSNKVAYGYNYADNIDTLQSKNEHGNHVAGTIGANGDPENGGIRGIAPHVQLLLMKAFSEDQVNATVYEDIWMKAFDDSVKLGADIINMSLGMSSGFNIMGDTPMAKAVQNARDKGILPMIAAGNDRNATWGTDYTQLGKNPDNGTMGYPASVDPSMSVASFDNLKEMKRYVEAIVDGKSEYFPGSFTFPEGENKAPLPLIEFGKGNKEDYEQYLRETKEEVDFSGKIVLVQRGDASFNEKYQLAKEHHAAGLIIYDNVDSPYTMEMTGIKGLDTKTPIMFVTQKSGIKLKDLAISNQDALFKISKELYAFNTLTGGNLSEFSSWGPSTDLLLKPDIAGPGGFIYSLMSDDRYQTMSGTSMATPHLSGMAALVMQRLYDEGILVRHGKEKDPLQDDLAMLFLMNTAIPKLNTLKEGASYFTPIQQGAGLANIHKALDNLVTVVATNETDTKADGKLELKEVKDQFDASFMLKNYGKNDQTFEVSYVLLKDTINEEGRYTEISEKVREEVLGEITVKAGQTASMDQIISTMGIDNNQYVQGFFFFKPLDSEGTDLSLPFFGFKGEWDKLPIIDEMIDFSDAENVNFLPIEYDNGGVDKTAFVRKGLKEGWDYFNAWKVKDDKVIFVNSNENNKFENKVTPKLAFLRDAVNVTFHVENAKGERIKDLAIINRMFKVARLYEKPYLFLQDPWGTAWDYTDTFGQQVDEGEYYYVIEAQIDAPDAERQRYEYKFVLDNTDANLKADRKENTVTLSVEDNLAGIYAVEVASDEVLVSRKEIDKVTNPQLLKETFTINLEEDLKDKDLNIWVYDNARNVKQYRLLANGTLEEVKKEEGKPAEVPEEKVTEDNKKPGEKPSNPAEYITEIGLDTSDLPSIVTNSPWYYQPIGSQVEFIDLSGEVHDYKEVHYIEYRITDEKGNVIVDSQPVAFEEVDGHILFKKDIPTEKLVGNEVYSVEITAYVMSPNDKLVKQQVAHRIRRDHQAPELKVNQVFGPDKDLLYFEIDFSDNMNYVELWANNDMIGRVDKTFDSLTNPIPVNGKVLYTIPKSKLGEKLTFTVYDDFGNQSETTSIPVQLMELKEVPYKVVPKFNINLAVDAVKIVQEGKEGKANIDEKGKLIILEAAQDQIIEYGPAEIPFETIRRKDSTLLEGVEVTTQEGVKGLVNPLTGEIIVPAQDKIIEMGTKAYTGPERSEDTDVINMSELDPYINRLEIKIADVDGYHRPKDISIEEIEAFLFRVKATDPAKISKQQFLLWKNMLIDYANAFIPIHGSTPQKGESFDGNQNAQTSVEGASVLPKTGEVKHNYSLVASLLSFIGLSTIAYSKKK</sequence>
<feature type="signal peptide" evidence="13">
    <location>
        <begin position="1"/>
        <end position="21"/>
    </location>
</feature>
<feature type="region of interest" description="Disordered" evidence="12">
    <location>
        <begin position="78"/>
        <end position="160"/>
    </location>
</feature>
<keyword evidence="6" id="KW-0677">Repeat</keyword>
<dbReference type="Gene3D" id="2.60.40.4070">
    <property type="match status" value="1"/>
</dbReference>
<dbReference type="OrthoDB" id="9798386at2"/>
<dbReference type="SMART" id="SM01208">
    <property type="entry name" value="G5"/>
    <property type="match status" value="2"/>
</dbReference>
<dbReference type="GO" id="GO:0004252">
    <property type="term" value="F:serine-type endopeptidase activity"/>
    <property type="evidence" value="ECO:0007669"/>
    <property type="project" value="UniProtKB-UniRule"/>
</dbReference>
<dbReference type="InterPro" id="IPR011098">
    <property type="entry name" value="G5_dom"/>
</dbReference>
<evidence type="ECO:0000256" key="3">
    <source>
        <dbReference type="ARBA" id="ARBA00022525"/>
    </source>
</evidence>
<evidence type="ECO:0000256" key="8">
    <source>
        <dbReference type="ARBA" id="ARBA00022825"/>
    </source>
</evidence>
<keyword evidence="8 11" id="KW-0720">Serine protease</keyword>
<feature type="active site" description="Charge relay system" evidence="10 11">
    <location>
        <position position="696"/>
    </location>
</feature>
<dbReference type="Proteomes" id="UP000199708">
    <property type="component" value="Unassembled WGS sequence"/>
</dbReference>
<dbReference type="GO" id="GO:0006508">
    <property type="term" value="P:proteolysis"/>
    <property type="evidence" value="ECO:0007669"/>
    <property type="project" value="UniProtKB-KW"/>
</dbReference>
<feature type="chain" id="PRO_5039588324" evidence="13">
    <location>
        <begin position="22"/>
        <end position="1659"/>
    </location>
</feature>
<dbReference type="InterPro" id="IPR023827">
    <property type="entry name" value="Peptidase_S8_Asp-AS"/>
</dbReference>
<dbReference type="PANTHER" id="PTHR43399:SF5">
    <property type="entry name" value="PEPTIDASE S8 FAMILY WITH PROTEASE-ASSOCIATED DOMAIN"/>
    <property type="match status" value="1"/>
</dbReference>
<keyword evidence="3" id="KW-0964">Secreted</keyword>
<dbReference type="Pfam" id="PF02225">
    <property type="entry name" value="PA"/>
    <property type="match status" value="1"/>
</dbReference>
<feature type="region of interest" description="Disordered" evidence="12">
    <location>
        <begin position="1163"/>
        <end position="1192"/>
    </location>
</feature>
<dbReference type="InterPro" id="IPR046450">
    <property type="entry name" value="PA_dom_sf"/>
</dbReference>
<evidence type="ECO:0000256" key="11">
    <source>
        <dbReference type="PROSITE-ProRule" id="PRU01240"/>
    </source>
</evidence>
<feature type="compositionally biased region" description="Basic and acidic residues" evidence="12">
    <location>
        <begin position="1163"/>
        <end position="1187"/>
    </location>
</feature>
<dbReference type="RefSeq" id="WP_090289489.1">
    <property type="nucleotide sequence ID" value="NZ_FNCK01000003.1"/>
</dbReference>
<comment type="similarity">
    <text evidence="1 11">Belongs to the peptidase S8 family.</text>
</comment>
<proteinExistence type="inferred from homology"/>
<feature type="active site" description="Charge relay system" evidence="10 11">
    <location>
        <position position="360"/>
    </location>
</feature>
<evidence type="ECO:0000256" key="1">
    <source>
        <dbReference type="ARBA" id="ARBA00011073"/>
    </source>
</evidence>
<keyword evidence="4 11" id="KW-0645">Protease</keyword>
<dbReference type="InterPro" id="IPR034216">
    <property type="entry name" value="C5a_Peptidase"/>
</dbReference>
<feature type="compositionally biased region" description="Low complexity" evidence="12">
    <location>
        <begin position="89"/>
        <end position="105"/>
    </location>
</feature>
<evidence type="ECO:0000256" key="13">
    <source>
        <dbReference type="SAM" id="SignalP"/>
    </source>
</evidence>
<evidence type="ECO:0000256" key="7">
    <source>
        <dbReference type="ARBA" id="ARBA00022801"/>
    </source>
</evidence>
<evidence type="ECO:0000256" key="2">
    <source>
        <dbReference type="ARBA" id="ARBA00022512"/>
    </source>
</evidence>
<dbReference type="Gene3D" id="2.20.230.30">
    <property type="match status" value="1"/>
</dbReference>